<feature type="domain" description="PKD" evidence="3">
    <location>
        <begin position="1005"/>
        <end position="1060"/>
    </location>
</feature>
<comment type="caution">
    <text evidence="4">The sequence shown here is derived from an EMBL/GenBank/DDBJ whole genome shotgun (WGS) entry which is preliminary data.</text>
</comment>
<dbReference type="InterPro" id="IPR057708">
    <property type="entry name" value="DUF7948"/>
</dbReference>
<feature type="region of interest" description="Disordered" evidence="1">
    <location>
        <begin position="86"/>
        <end position="126"/>
    </location>
</feature>
<dbReference type="PROSITE" id="PS50093">
    <property type="entry name" value="PKD"/>
    <property type="match status" value="3"/>
</dbReference>
<dbReference type="InterPro" id="IPR013783">
    <property type="entry name" value="Ig-like_fold"/>
</dbReference>
<protein>
    <submittedName>
        <fullName evidence="4">PKD domain-containing protein</fullName>
    </submittedName>
</protein>
<dbReference type="SMART" id="SM00089">
    <property type="entry name" value="PKD"/>
    <property type="match status" value="4"/>
</dbReference>
<dbReference type="Pfam" id="PF18911">
    <property type="entry name" value="PKD_4"/>
    <property type="match status" value="3"/>
</dbReference>
<gene>
    <name evidence="4" type="ORF">FEF09_02515</name>
</gene>
<dbReference type="AlphaFoldDB" id="A0A5C6LXR5"/>
<dbReference type="Gene3D" id="2.60.40.10">
    <property type="entry name" value="Immunoglobulins"/>
    <property type="match status" value="4"/>
</dbReference>
<name>A0A5C6LXR5_9BACT</name>
<dbReference type="InterPro" id="IPR022409">
    <property type="entry name" value="PKD/Chitinase_dom"/>
</dbReference>
<feature type="domain" description="PKD" evidence="3">
    <location>
        <begin position="820"/>
        <end position="866"/>
    </location>
</feature>
<dbReference type="InterPro" id="IPR000601">
    <property type="entry name" value="PKD_dom"/>
</dbReference>
<organism evidence="4 5">
    <name type="scientific">Chitinophaga pinensis</name>
    <dbReference type="NCBI Taxonomy" id="79329"/>
    <lineage>
        <taxon>Bacteria</taxon>
        <taxon>Pseudomonadati</taxon>
        <taxon>Bacteroidota</taxon>
        <taxon>Chitinophagia</taxon>
        <taxon>Chitinophagales</taxon>
        <taxon>Chitinophagaceae</taxon>
        <taxon>Chitinophaga</taxon>
    </lineage>
</organism>
<dbReference type="PANTHER" id="PTHR35580:SF1">
    <property type="entry name" value="PHYTASE-LIKE DOMAIN-CONTAINING PROTEIN"/>
    <property type="match status" value="1"/>
</dbReference>
<reference evidence="4 5" key="1">
    <citation type="submission" date="2019-08" db="EMBL/GenBank/DDBJ databases">
        <title>Whole genome sequencing of chitin degrading bacteria Chitinophaga pinensis YS16.</title>
        <authorList>
            <person name="Singh R.P."/>
            <person name="Manchanda G."/>
            <person name="Maurya I.K."/>
            <person name="Joshi N.K."/>
            <person name="Srivastava A.K."/>
        </authorList>
    </citation>
    <scope>NUCLEOTIDE SEQUENCE [LARGE SCALE GENOMIC DNA]</scope>
    <source>
        <strain evidence="4 5">YS-16</strain>
    </source>
</reference>
<keyword evidence="5" id="KW-1185">Reference proteome</keyword>
<feature type="domain" description="PKD" evidence="3">
    <location>
        <begin position="1059"/>
        <end position="1141"/>
    </location>
</feature>
<dbReference type="SUPFAM" id="SSF49299">
    <property type="entry name" value="PKD domain"/>
    <property type="match status" value="4"/>
</dbReference>
<dbReference type="PANTHER" id="PTHR35580">
    <property type="entry name" value="CELL SURFACE GLYCOPROTEIN (S-LAYER PROTEIN)-LIKE PROTEIN"/>
    <property type="match status" value="1"/>
</dbReference>
<feature type="compositionally biased region" description="Polar residues" evidence="1">
    <location>
        <begin position="106"/>
        <end position="121"/>
    </location>
</feature>
<dbReference type="Proteomes" id="UP000318815">
    <property type="component" value="Unassembled WGS sequence"/>
</dbReference>
<dbReference type="InterPro" id="IPR035986">
    <property type="entry name" value="PKD_dom_sf"/>
</dbReference>
<evidence type="ECO:0000256" key="2">
    <source>
        <dbReference type="SAM" id="SignalP"/>
    </source>
</evidence>
<dbReference type="InterPro" id="IPR026341">
    <property type="entry name" value="T9SS_type_B"/>
</dbReference>
<evidence type="ECO:0000259" key="3">
    <source>
        <dbReference type="PROSITE" id="PS50093"/>
    </source>
</evidence>
<dbReference type="InterPro" id="IPR052918">
    <property type="entry name" value="Motility_Chemotaxis_Reg"/>
</dbReference>
<keyword evidence="2" id="KW-0732">Signal</keyword>
<dbReference type="EMBL" id="VOHS01000002">
    <property type="protein sequence ID" value="TWW02033.1"/>
    <property type="molecule type" value="Genomic_DNA"/>
</dbReference>
<evidence type="ECO:0000313" key="4">
    <source>
        <dbReference type="EMBL" id="TWW02033.1"/>
    </source>
</evidence>
<proteinExistence type="predicted"/>
<dbReference type="OrthoDB" id="1652165at2"/>
<dbReference type="Pfam" id="PF13585">
    <property type="entry name" value="CHU_C"/>
    <property type="match status" value="1"/>
</dbReference>
<accession>A0A5C6LXR5</accession>
<feature type="signal peptide" evidence="2">
    <location>
        <begin position="1"/>
        <end position="24"/>
    </location>
</feature>
<dbReference type="NCBIfam" id="TIGR04131">
    <property type="entry name" value="Bac_Flav_CTERM"/>
    <property type="match status" value="1"/>
</dbReference>
<dbReference type="Pfam" id="PF25778">
    <property type="entry name" value="DUF7948"/>
    <property type="match status" value="1"/>
</dbReference>
<evidence type="ECO:0000256" key="1">
    <source>
        <dbReference type="SAM" id="MobiDB-lite"/>
    </source>
</evidence>
<evidence type="ECO:0000313" key="5">
    <source>
        <dbReference type="Proteomes" id="UP000318815"/>
    </source>
</evidence>
<feature type="chain" id="PRO_5022872396" evidence="2">
    <location>
        <begin position="25"/>
        <end position="1229"/>
    </location>
</feature>
<dbReference type="CDD" id="cd00146">
    <property type="entry name" value="PKD"/>
    <property type="match status" value="3"/>
</dbReference>
<sequence length="1229" mass="133030">MNFTFPIGCLAFLFSLFTGVTASAQAQVQEFYDNKPLQFTENKGQWNGDFLYKTDMGGGAAFLKRTGFTFLLQDKQQRYALAEKMHGHSHGDTTWQHDPAPRNDNARTTAAASSTENSGSENVDVPVPTVRGHAYEVTFLNAGNPEISAEKASETYFNYFIGNDPTKWQSNVRSYQLVNYKGLYPGIDMQVYSESSVLKYDLIVQPGADPSLIQLQYTGADKLEIKKEQLIITTSVGTVTEQMPFAYQYIDNQRVSVKVSYVLNGQKLRFKVSGKYDENYPLIIDPSYIFSTVSGSTADNWGFTATYDGAGNFYGGGIVFNVGYPVTPGAVQSTYANGGFDIGISKFSSNGRNLIYATYIGGGGKEQPHSLFVDPAGNLVISGRTNSGNYPGPNGGQPTLVGSRGGWDIAVTKLNATGTGIIGSMIVASPGDDGMNIREDRTLGASVLLRNYGDDARSEVVIDGDGNIYVASCTRSDRFPVTAGVFQATFGGIQDGVLLKIDQNCANLLWASYIGGSREDAAYVLALNGTNTVYVAGGTASNNFPIRGNPLYGTYRGGICDGFIAHVSGDGTTLLQSTYLGANTVAADQVYGIQLDSRGFVYVMGTTEGTWPIVQPAGTATFYNNDSRQFIAKLQPNLSAFVYSTTFGKAASTPSISPVAFLVDRCENVYVSGWGGGIDIQLHYPNSNTGGLPLKNPLQRTTDTQDFYFFVLQRDATDILFGSYFGGNGTYEHVDGGTSRFDRNGVIYQGICAWCPTSESGFRPRYPTTPGAYATTAPPNCNLGALKIAFNLDGVKAGIKTLERRTNYCVPATIEFIDTTGTPAQTWTWNFGDGSAPVVGTADTTRHTYNDPGNYRVTLIKCDPASCNGCDTAVLDLRIRTDRANFDMDAVRQPPCEALSYQFTFTSTPLPARPFTSTSFELNFGDGTPTVKVGPDDFPYLHRYQAEGVYNATLTLVDTNYCNSPEIDTVPLRVAANVSASFIAPDSTCVPATIEFQNTTRGGETFSWTFGDGGTSTDINPVHTYNTPGVYTVTMQAVDNNTCNRTDDTSMVITVFAPPTADFTYSPTTPTENTPTTFNNQSSPDAISFLWEFGDGDGSTAVNPVYQYNRTGVYDVYLISTNSAGCSDTAHKQVSAIVIPLFDIPSAFSPNRDGVNDVFLVKGFGISRFNMKIYNRWGQMVFETNDALIGWDGTFKGSLQPMDAYAFVINVEFSDGTSATKNGSVTLLR</sequence>